<reference evidence="3 4" key="1">
    <citation type="submission" date="2024-04" db="EMBL/GenBank/DDBJ databases">
        <authorList>
            <person name="Fracassetti M."/>
        </authorList>
    </citation>
    <scope>NUCLEOTIDE SEQUENCE [LARGE SCALE GENOMIC DNA]</scope>
</reference>
<protein>
    <recommendedName>
        <fullName evidence="2">DUF4283 domain-containing protein</fullName>
    </recommendedName>
</protein>
<dbReference type="AlphaFoldDB" id="A0AAV2DDW8"/>
<evidence type="ECO:0000259" key="2">
    <source>
        <dbReference type="Pfam" id="PF14111"/>
    </source>
</evidence>
<accession>A0AAV2DDW8</accession>
<gene>
    <name evidence="3" type="ORF">LTRI10_LOCUS14114</name>
</gene>
<dbReference type="EMBL" id="OZ034815">
    <property type="protein sequence ID" value="CAL1372089.1"/>
    <property type="molecule type" value="Genomic_DNA"/>
</dbReference>
<name>A0AAV2DDW8_9ROSI</name>
<feature type="domain" description="DUF4283" evidence="2">
    <location>
        <begin position="42"/>
        <end position="124"/>
    </location>
</feature>
<dbReference type="Pfam" id="PF14111">
    <property type="entry name" value="DUF4283"/>
    <property type="match status" value="1"/>
</dbReference>
<proteinExistence type="predicted"/>
<feature type="region of interest" description="Disordered" evidence="1">
    <location>
        <begin position="361"/>
        <end position="394"/>
    </location>
</feature>
<dbReference type="InterPro" id="IPR040256">
    <property type="entry name" value="At4g02000-like"/>
</dbReference>
<dbReference type="PANTHER" id="PTHR31286">
    <property type="entry name" value="GLYCINE-RICH CELL WALL STRUCTURAL PROTEIN 1.8-LIKE"/>
    <property type="match status" value="1"/>
</dbReference>
<evidence type="ECO:0000313" key="3">
    <source>
        <dbReference type="EMBL" id="CAL1372089.1"/>
    </source>
</evidence>
<organism evidence="3 4">
    <name type="scientific">Linum trigynum</name>
    <dbReference type="NCBI Taxonomy" id="586398"/>
    <lineage>
        <taxon>Eukaryota</taxon>
        <taxon>Viridiplantae</taxon>
        <taxon>Streptophyta</taxon>
        <taxon>Embryophyta</taxon>
        <taxon>Tracheophyta</taxon>
        <taxon>Spermatophyta</taxon>
        <taxon>Magnoliopsida</taxon>
        <taxon>eudicotyledons</taxon>
        <taxon>Gunneridae</taxon>
        <taxon>Pentapetalae</taxon>
        <taxon>rosids</taxon>
        <taxon>fabids</taxon>
        <taxon>Malpighiales</taxon>
        <taxon>Linaceae</taxon>
        <taxon>Linum</taxon>
    </lineage>
</organism>
<dbReference type="InterPro" id="IPR025558">
    <property type="entry name" value="DUF4283"/>
</dbReference>
<evidence type="ECO:0000256" key="1">
    <source>
        <dbReference type="SAM" id="MobiDB-lite"/>
    </source>
</evidence>
<dbReference type="PANTHER" id="PTHR31286:SF165">
    <property type="entry name" value="DUF4283 DOMAIN-CONTAINING PROTEIN"/>
    <property type="match status" value="1"/>
</dbReference>
<keyword evidence="4" id="KW-1185">Reference proteome</keyword>
<dbReference type="Proteomes" id="UP001497516">
    <property type="component" value="Chromosome 2"/>
</dbReference>
<sequence>MSGNSWADLFGVAEENRLVYIEPEIVDGGLRIPAELEEEGIARWRHCLVGQFLSTSPHIRQVQSWANRLWGKKGSVRVSWLGDRLLLFQFPTEETVHWAFSSGPWHLRNDMCYLRKWEPGLRAEEPRPVIPIWVRFLDLPLEHVTGRILTRLASLLGRPLWFDKSSRLGRRLGYPRVCVEMGVDSEFPETLRLVPDKRPAYTIGIEYCNKPEMCGKCKRFGHNCEAEVQEDPISQLGVGDSLEVVQVEHSITSVGEVVEGQVIDQGIVNGSSELGPAAGNAAVAGDRAEPTPVADLRSQEEGGLQTAVANLVNSLSRGSTWQGYLPSDSEFQQAVGTNNSFEVLAPQVQFEVGTLAVSPLKDPVQFPELGKDGQKKKKGKPGRPPKGQNQSIKA</sequence>
<feature type="compositionally biased region" description="Basic residues" evidence="1">
    <location>
        <begin position="374"/>
        <end position="383"/>
    </location>
</feature>
<evidence type="ECO:0000313" key="4">
    <source>
        <dbReference type="Proteomes" id="UP001497516"/>
    </source>
</evidence>